<evidence type="ECO:0000256" key="1">
    <source>
        <dbReference type="SAM" id="MobiDB-lite"/>
    </source>
</evidence>
<keyword evidence="2" id="KW-0645">Protease</keyword>
<dbReference type="EMBL" id="GBHO01045309">
    <property type="protein sequence ID" value="JAF98294.1"/>
    <property type="molecule type" value="Transcribed_RNA"/>
</dbReference>
<dbReference type="GO" id="GO:0006508">
    <property type="term" value="P:proteolysis"/>
    <property type="evidence" value="ECO:0007669"/>
    <property type="project" value="UniProtKB-KW"/>
</dbReference>
<protein>
    <submittedName>
        <fullName evidence="2">Aspartic protease 6</fullName>
    </submittedName>
</protein>
<dbReference type="AlphaFoldDB" id="A0A0A9W099"/>
<reference evidence="2" key="2">
    <citation type="submission" date="2014-07" db="EMBL/GenBank/DDBJ databases">
        <authorList>
            <person name="Hull J."/>
        </authorList>
    </citation>
    <scope>NUCLEOTIDE SEQUENCE</scope>
</reference>
<sequence>MCRSRSKNSGLQKEVKTLSPEEKGSNKQVDSLDTSPDQVYFINVLNKSPVQDWTELPTLPRNYRVLFKLHTRAQCNVINDKVANTRKSGLNDKPTVLGQCSARVSTKLDEHHGVKFIIASGNFQAILGRETSQRLGFIKRIQEILISTENSDIFQGIG</sequence>
<gene>
    <name evidence="2" type="primary">asp-6_3</name>
    <name evidence="2" type="ORF">CM83_38570</name>
</gene>
<feature type="non-terminal residue" evidence="2">
    <location>
        <position position="158"/>
    </location>
</feature>
<proteinExistence type="predicted"/>
<accession>A0A0A9W099</accession>
<dbReference type="GO" id="GO:0008233">
    <property type="term" value="F:peptidase activity"/>
    <property type="evidence" value="ECO:0007669"/>
    <property type="project" value="UniProtKB-KW"/>
</dbReference>
<evidence type="ECO:0000313" key="2">
    <source>
        <dbReference type="EMBL" id="JAF98294.1"/>
    </source>
</evidence>
<organism evidence="2">
    <name type="scientific">Lygus hesperus</name>
    <name type="common">Western plant bug</name>
    <dbReference type="NCBI Taxonomy" id="30085"/>
    <lineage>
        <taxon>Eukaryota</taxon>
        <taxon>Metazoa</taxon>
        <taxon>Ecdysozoa</taxon>
        <taxon>Arthropoda</taxon>
        <taxon>Hexapoda</taxon>
        <taxon>Insecta</taxon>
        <taxon>Pterygota</taxon>
        <taxon>Neoptera</taxon>
        <taxon>Paraneoptera</taxon>
        <taxon>Hemiptera</taxon>
        <taxon>Heteroptera</taxon>
        <taxon>Panheteroptera</taxon>
        <taxon>Cimicomorpha</taxon>
        <taxon>Miridae</taxon>
        <taxon>Mirini</taxon>
        <taxon>Lygus</taxon>
    </lineage>
</organism>
<reference evidence="2" key="1">
    <citation type="journal article" date="2014" name="PLoS ONE">
        <title>Transcriptome-Based Identification of ABC Transporters in the Western Tarnished Plant Bug Lygus hesperus.</title>
        <authorList>
            <person name="Hull J.J."/>
            <person name="Chaney K."/>
            <person name="Geib S.M."/>
            <person name="Fabrick J.A."/>
            <person name="Brent C.S."/>
            <person name="Walsh D."/>
            <person name="Lavine L.C."/>
        </authorList>
    </citation>
    <scope>NUCLEOTIDE SEQUENCE</scope>
</reference>
<feature type="compositionally biased region" description="Basic and acidic residues" evidence="1">
    <location>
        <begin position="13"/>
        <end position="25"/>
    </location>
</feature>
<name>A0A0A9W099_LYGHE</name>
<keyword evidence="2" id="KW-0378">Hydrolase</keyword>
<feature type="region of interest" description="Disordered" evidence="1">
    <location>
        <begin position="1"/>
        <end position="32"/>
    </location>
</feature>